<dbReference type="Proteomes" id="UP000078046">
    <property type="component" value="Unassembled WGS sequence"/>
</dbReference>
<dbReference type="SUPFAM" id="SSF88633">
    <property type="entry name" value="Positive stranded ssRNA viruses"/>
    <property type="match status" value="1"/>
</dbReference>
<dbReference type="InterPro" id="IPR029053">
    <property type="entry name" value="Viral_coat"/>
</dbReference>
<proteinExistence type="predicted"/>
<dbReference type="EMBL" id="LWCA01000982">
    <property type="protein sequence ID" value="OAF66275.1"/>
    <property type="molecule type" value="Genomic_DNA"/>
</dbReference>
<organism evidence="1 2">
    <name type="scientific">Intoshia linei</name>
    <dbReference type="NCBI Taxonomy" id="1819745"/>
    <lineage>
        <taxon>Eukaryota</taxon>
        <taxon>Metazoa</taxon>
        <taxon>Spiralia</taxon>
        <taxon>Lophotrochozoa</taxon>
        <taxon>Mesozoa</taxon>
        <taxon>Orthonectida</taxon>
        <taxon>Rhopaluridae</taxon>
        <taxon>Intoshia</taxon>
    </lineage>
</organism>
<name>A0A177AWB1_9BILA</name>
<comment type="caution">
    <text evidence="1">The sequence shown here is derived from an EMBL/GenBank/DDBJ whole genome shotgun (WGS) entry which is preliminary data.</text>
</comment>
<dbReference type="AlphaFoldDB" id="A0A177AWB1"/>
<dbReference type="SUPFAM" id="SSF56672">
    <property type="entry name" value="DNA/RNA polymerases"/>
    <property type="match status" value="1"/>
</dbReference>
<protein>
    <submittedName>
        <fullName evidence="1">Uncharacterized protein</fullName>
    </submittedName>
</protein>
<gene>
    <name evidence="1" type="ORF">A3Q56_06002</name>
</gene>
<accession>A0A177AWB1</accession>
<dbReference type="Gene3D" id="2.60.120.20">
    <property type="match status" value="1"/>
</dbReference>
<evidence type="ECO:0000313" key="1">
    <source>
        <dbReference type="EMBL" id="OAF66275.1"/>
    </source>
</evidence>
<keyword evidence="2" id="KW-1185">Reference proteome</keyword>
<sequence>MSLMGITYTVVDKTDNISLINFNEINFLQRSIVRNNGLWMMPMPVRKIKHFIMYWRKTTETKNWSQNQLYTELFVTASLELFYHGKKSFDIEMKTYQYLIDSNNLEILFYDEIMNNYIPGAPLDLSNIFLSDPTYGILSNSQFFPLDIADRQINKTQIGDGEPSTTSQNLTQFVESWTPHMNGANDYSKSLERFFLSKTITLNNSNLTSTSFVRINPVLDLLNEPYIQARLYQAYGIRFDMEIEIRVVATKFHYRQLMGLFRPAITQNEIATYFNNGVSR</sequence>
<dbReference type="InterPro" id="IPR043502">
    <property type="entry name" value="DNA/RNA_pol_sf"/>
</dbReference>
<evidence type="ECO:0000313" key="2">
    <source>
        <dbReference type="Proteomes" id="UP000078046"/>
    </source>
</evidence>
<reference evidence="1 2" key="1">
    <citation type="submission" date="2016-04" db="EMBL/GenBank/DDBJ databases">
        <title>The genome of Intoshia linei affirms orthonectids as highly simplified spiralians.</title>
        <authorList>
            <person name="Mikhailov K.V."/>
            <person name="Slusarev G.S."/>
            <person name="Nikitin M.A."/>
            <person name="Logacheva M.D."/>
            <person name="Penin A."/>
            <person name="Aleoshin V."/>
            <person name="Panchin Y.V."/>
        </authorList>
    </citation>
    <scope>NUCLEOTIDE SEQUENCE [LARGE SCALE GENOMIC DNA]</scope>
    <source>
        <strain evidence="1">Intl2013</strain>
        <tissue evidence="1">Whole animal</tissue>
    </source>
</reference>